<comment type="caution">
    <text evidence="2">The sequence shown here is derived from an EMBL/GenBank/DDBJ whole genome shotgun (WGS) entry which is preliminary data.</text>
</comment>
<gene>
    <name evidence="2" type="ORF">Pfra01_000351400</name>
</gene>
<dbReference type="AlphaFoldDB" id="A0A9W6U0A7"/>
<accession>A0A9W6U0A7</accession>
<protein>
    <submittedName>
        <fullName evidence="2">Unnamed protein product</fullName>
    </submittedName>
</protein>
<dbReference type="Proteomes" id="UP001165121">
    <property type="component" value="Unassembled WGS sequence"/>
</dbReference>
<reference evidence="2" key="1">
    <citation type="submission" date="2023-04" db="EMBL/GenBank/DDBJ databases">
        <title>Phytophthora fragariaefolia NBRC 109709.</title>
        <authorList>
            <person name="Ichikawa N."/>
            <person name="Sato H."/>
            <person name="Tonouchi N."/>
        </authorList>
    </citation>
    <scope>NUCLEOTIDE SEQUENCE</scope>
    <source>
        <strain evidence="2">NBRC 109709</strain>
    </source>
</reference>
<organism evidence="2 3">
    <name type="scientific">Phytophthora fragariaefolia</name>
    <dbReference type="NCBI Taxonomy" id="1490495"/>
    <lineage>
        <taxon>Eukaryota</taxon>
        <taxon>Sar</taxon>
        <taxon>Stramenopiles</taxon>
        <taxon>Oomycota</taxon>
        <taxon>Peronosporomycetes</taxon>
        <taxon>Peronosporales</taxon>
        <taxon>Peronosporaceae</taxon>
        <taxon>Phytophthora</taxon>
    </lineage>
</organism>
<dbReference type="EMBL" id="BSXT01000270">
    <property type="protein sequence ID" value="GMF22974.1"/>
    <property type="molecule type" value="Genomic_DNA"/>
</dbReference>
<feature type="region of interest" description="Disordered" evidence="1">
    <location>
        <begin position="48"/>
        <end position="67"/>
    </location>
</feature>
<sequence>MFLCLYSRYCRGTGLVVTENVSLLFLFNWLFCTAKLVQLTVARAVQPTESTTADGSDEDSSTQDGNDIMADQTTKLKDGGQTNRRHPSAICQQIDQCLAFFVGVPDSFERSLQALLRALYDEDGVMSRISFLEIHGVDTIFDVVRLFPG</sequence>
<keyword evidence="3" id="KW-1185">Reference proteome</keyword>
<evidence type="ECO:0000313" key="2">
    <source>
        <dbReference type="EMBL" id="GMF22974.1"/>
    </source>
</evidence>
<name>A0A9W6U0A7_9STRA</name>
<evidence type="ECO:0000256" key="1">
    <source>
        <dbReference type="SAM" id="MobiDB-lite"/>
    </source>
</evidence>
<evidence type="ECO:0000313" key="3">
    <source>
        <dbReference type="Proteomes" id="UP001165121"/>
    </source>
</evidence>
<proteinExistence type="predicted"/>